<dbReference type="EMBL" id="CM047899">
    <property type="protein sequence ID" value="KAJ0103219.1"/>
    <property type="molecule type" value="Genomic_DNA"/>
</dbReference>
<name>A0ACC1BVW8_9ROSI</name>
<gene>
    <name evidence="1" type="ORF">Patl1_06265</name>
</gene>
<proteinExistence type="predicted"/>
<reference evidence="2" key="1">
    <citation type="journal article" date="2023" name="G3 (Bethesda)">
        <title>Genome assembly and association tests identify interacting loci associated with vigor, precocity, and sex in interspecific pistachio rootstocks.</title>
        <authorList>
            <person name="Palmer W."/>
            <person name="Jacygrad E."/>
            <person name="Sagayaradj S."/>
            <person name="Cavanaugh K."/>
            <person name="Han R."/>
            <person name="Bertier L."/>
            <person name="Beede B."/>
            <person name="Kafkas S."/>
            <person name="Golino D."/>
            <person name="Preece J."/>
            <person name="Michelmore R."/>
        </authorList>
    </citation>
    <scope>NUCLEOTIDE SEQUENCE [LARGE SCALE GENOMIC DNA]</scope>
</reference>
<evidence type="ECO:0000313" key="2">
    <source>
        <dbReference type="Proteomes" id="UP001164250"/>
    </source>
</evidence>
<sequence length="113" mass="12651">MFQTCYVLGASKKCPLPCLMFLHHLQTQGFPVDGGFIKGPVTFIVKDNLEIMPMSTENLRPLLTKKEGILELGLMLDVDGAMKLLQLSLQSRTVLTKFYKDNPNIHLTSCNPL</sequence>
<protein>
    <submittedName>
        <fullName evidence="1">Uncharacterized protein</fullName>
    </submittedName>
</protein>
<dbReference type="Proteomes" id="UP001164250">
    <property type="component" value="Chromosome 3"/>
</dbReference>
<evidence type="ECO:0000313" key="1">
    <source>
        <dbReference type="EMBL" id="KAJ0103219.1"/>
    </source>
</evidence>
<comment type="caution">
    <text evidence="1">The sequence shown here is derived from an EMBL/GenBank/DDBJ whole genome shotgun (WGS) entry which is preliminary data.</text>
</comment>
<keyword evidence="2" id="KW-1185">Reference proteome</keyword>
<organism evidence="1 2">
    <name type="scientific">Pistacia atlantica</name>
    <dbReference type="NCBI Taxonomy" id="434234"/>
    <lineage>
        <taxon>Eukaryota</taxon>
        <taxon>Viridiplantae</taxon>
        <taxon>Streptophyta</taxon>
        <taxon>Embryophyta</taxon>
        <taxon>Tracheophyta</taxon>
        <taxon>Spermatophyta</taxon>
        <taxon>Magnoliopsida</taxon>
        <taxon>eudicotyledons</taxon>
        <taxon>Gunneridae</taxon>
        <taxon>Pentapetalae</taxon>
        <taxon>rosids</taxon>
        <taxon>malvids</taxon>
        <taxon>Sapindales</taxon>
        <taxon>Anacardiaceae</taxon>
        <taxon>Pistacia</taxon>
    </lineage>
</organism>
<accession>A0ACC1BVW8</accession>